<dbReference type="EMBL" id="JACVEL010000009">
    <property type="protein sequence ID" value="MBC9813241.1"/>
    <property type="molecule type" value="Genomic_DNA"/>
</dbReference>
<evidence type="ECO:0000313" key="2">
    <source>
        <dbReference type="Proteomes" id="UP000652681"/>
    </source>
</evidence>
<accession>A0A8J6TY01</accession>
<evidence type="ECO:0000313" key="1">
    <source>
        <dbReference type="EMBL" id="MBC9813241.1"/>
    </source>
</evidence>
<dbReference type="Proteomes" id="UP000652681">
    <property type="component" value="Unassembled WGS sequence"/>
</dbReference>
<feature type="non-terminal residue" evidence="1">
    <location>
        <position position="45"/>
    </location>
</feature>
<dbReference type="Pfam" id="PF11751">
    <property type="entry name" value="PorP_SprF"/>
    <property type="match status" value="1"/>
</dbReference>
<keyword evidence="2" id="KW-1185">Reference proteome</keyword>
<name>A0A8J6TY01_9FLAO</name>
<dbReference type="RefSeq" id="WP_216714534.1">
    <property type="nucleotide sequence ID" value="NZ_JACVEL010000009.1"/>
</dbReference>
<comment type="caution">
    <text evidence="1">The sequence shown here is derived from an EMBL/GenBank/DDBJ whole genome shotgun (WGS) entry which is preliminary data.</text>
</comment>
<organism evidence="1 2">
    <name type="scientific">Taishania pollutisoli</name>
    <dbReference type="NCBI Taxonomy" id="2766479"/>
    <lineage>
        <taxon>Bacteria</taxon>
        <taxon>Pseudomonadati</taxon>
        <taxon>Bacteroidota</taxon>
        <taxon>Flavobacteriia</taxon>
        <taxon>Flavobacteriales</taxon>
        <taxon>Crocinitomicaceae</taxon>
        <taxon>Taishania</taxon>
    </lineage>
</organism>
<proteinExistence type="predicted"/>
<reference evidence="1" key="1">
    <citation type="submission" date="2020-09" db="EMBL/GenBank/DDBJ databases">
        <title>Taishania pollutisoli gen. nov., sp. nov., Isolated from Tetrabromobisphenol A-Contaminated Soil.</title>
        <authorList>
            <person name="Chen Q."/>
        </authorList>
    </citation>
    <scope>NUCLEOTIDE SEQUENCE</scope>
    <source>
        <strain evidence="1">CZZ-1</strain>
    </source>
</reference>
<sequence length="45" mass="5151">MRYIIPFFCVLFFAVNKAYSQDPSFTQFYSNPIYLNPAFAGSNGC</sequence>
<gene>
    <name evidence="1" type="ORF">H9Y05_12255</name>
</gene>
<dbReference type="InterPro" id="IPR019861">
    <property type="entry name" value="PorP/SprF_Bacteroidetes"/>
</dbReference>
<dbReference type="AlphaFoldDB" id="A0A8J6TY01"/>
<protein>
    <submittedName>
        <fullName evidence="1">Type IX secretion system membrane protein PorP/SprF</fullName>
    </submittedName>
</protein>